<dbReference type="RefSeq" id="WP_119794219.1">
    <property type="nucleotide sequence ID" value="NZ_QYZD01000011.1"/>
</dbReference>
<organism evidence="1 2">
    <name type="scientific">Paenibacillus thiaminolyticus</name>
    <name type="common">Bacillus thiaminolyticus</name>
    <dbReference type="NCBI Taxonomy" id="49283"/>
    <lineage>
        <taxon>Bacteria</taxon>
        <taxon>Bacillati</taxon>
        <taxon>Bacillota</taxon>
        <taxon>Bacilli</taxon>
        <taxon>Bacillales</taxon>
        <taxon>Paenibacillaceae</taxon>
        <taxon>Paenibacillus</taxon>
    </lineage>
</organism>
<comment type="caution">
    <text evidence="1">The sequence shown here is derived from an EMBL/GenBank/DDBJ whole genome shotgun (WGS) entry which is preliminary data.</text>
</comment>
<proteinExistence type="predicted"/>
<dbReference type="EMBL" id="QYZD01000011">
    <property type="protein sequence ID" value="RJG23366.1"/>
    <property type="molecule type" value="Genomic_DNA"/>
</dbReference>
<accession>A0A3A3GJJ5</accession>
<gene>
    <name evidence="1" type="ORF">DQX05_14065</name>
</gene>
<protein>
    <submittedName>
        <fullName evidence="1">Uncharacterized protein</fullName>
    </submittedName>
</protein>
<name>A0A3A3GJJ5_PANTH</name>
<evidence type="ECO:0000313" key="2">
    <source>
        <dbReference type="Proteomes" id="UP000266177"/>
    </source>
</evidence>
<dbReference type="Proteomes" id="UP000266177">
    <property type="component" value="Unassembled WGS sequence"/>
</dbReference>
<sequence>MTGYTEFVPLNLKAVFTDVDLEAQQITTNIIFEEKLIATLTFNLRENTMIKVGNFDDVCHFKKHGIDEQFILSRIKGEVLSIIENNISEPDDFFV</sequence>
<dbReference type="AlphaFoldDB" id="A0A3A3GJJ5"/>
<dbReference type="OrthoDB" id="2721244at2"/>
<evidence type="ECO:0000313" key="1">
    <source>
        <dbReference type="EMBL" id="RJG23366.1"/>
    </source>
</evidence>
<reference evidence="1 2" key="1">
    <citation type="submission" date="2018-09" db="EMBL/GenBank/DDBJ databases">
        <title>Paenibacillus SK2017-BO5.</title>
        <authorList>
            <person name="Piskunova J.V."/>
            <person name="Dubiley S.A."/>
            <person name="Severinov K.V."/>
        </authorList>
    </citation>
    <scope>NUCLEOTIDE SEQUENCE [LARGE SCALE GENOMIC DNA]</scope>
    <source>
        <strain evidence="1 2">BO5</strain>
    </source>
</reference>